<dbReference type="SUPFAM" id="SSF51126">
    <property type="entry name" value="Pectin lyase-like"/>
    <property type="match status" value="1"/>
</dbReference>
<evidence type="ECO:0000256" key="8">
    <source>
        <dbReference type="PROSITE-ProRule" id="PRU10052"/>
    </source>
</evidence>
<keyword evidence="5 9" id="KW-0378">Hydrolase</keyword>
<keyword evidence="10" id="KW-0812">Transmembrane</keyword>
<dbReference type="InterPro" id="IPR012334">
    <property type="entry name" value="Pectin_lyas_fold"/>
</dbReference>
<dbReference type="Proteomes" id="UP000245207">
    <property type="component" value="Unassembled WGS sequence"/>
</dbReference>
<evidence type="ECO:0000256" key="3">
    <source>
        <dbReference type="ARBA" id="ARBA00022512"/>
    </source>
</evidence>
<evidence type="ECO:0000256" key="5">
    <source>
        <dbReference type="ARBA" id="ARBA00022801"/>
    </source>
</evidence>
<dbReference type="Pfam" id="PF00295">
    <property type="entry name" value="Glyco_hydro_28"/>
    <property type="match status" value="1"/>
</dbReference>
<dbReference type="GO" id="GO:0004650">
    <property type="term" value="F:polygalacturonase activity"/>
    <property type="evidence" value="ECO:0007669"/>
    <property type="project" value="InterPro"/>
</dbReference>
<dbReference type="SMART" id="SM00710">
    <property type="entry name" value="PbH1"/>
    <property type="match status" value="7"/>
</dbReference>
<evidence type="ECO:0000256" key="2">
    <source>
        <dbReference type="ARBA" id="ARBA00008834"/>
    </source>
</evidence>
<evidence type="ECO:0000313" key="11">
    <source>
        <dbReference type="EMBL" id="PWA96025.1"/>
    </source>
</evidence>
<dbReference type="GO" id="GO:0005975">
    <property type="term" value="P:carbohydrate metabolic process"/>
    <property type="evidence" value="ECO:0007669"/>
    <property type="project" value="InterPro"/>
</dbReference>
<dbReference type="Gene3D" id="2.160.20.10">
    <property type="entry name" value="Single-stranded right-handed beta-helix, Pectin lyase-like"/>
    <property type="match status" value="1"/>
</dbReference>
<keyword evidence="4" id="KW-0964">Secreted</keyword>
<protein>
    <submittedName>
        <fullName evidence="11">Pectin lyase-like superfamily protein</fullName>
    </submittedName>
</protein>
<gene>
    <name evidence="11" type="ORF">CTI12_AA044030</name>
</gene>
<keyword evidence="11" id="KW-0456">Lyase</keyword>
<sequence length="401" mass="42460">MANHPLVALTTFMIMVVFVAAVCFTGATARTYNVKSLGARADGKTDSTKAFMAAWNSACGSVNAATVYVPQGRYIVGGLMFNGPCKNGAIMVRIDGTLVAPSNYFVLGNSQFWLRFYGVQGVTILGGTLDAQGSGLWACKASKSKNCPAGATSLGIYNSNNVLVYGVTSLNSQLFHMVVAGCRNVRVVGANVVAPWNSPNTDGIHVQQSTGVTILNSKFSTGDDCVSIGSGSNNLWIEGVSCGPGHGISIGSLGNRLIEQGVRNVTVKRTTFKGTDNGLRIKAWAKPSNGFVDNILFQDAIMTNVKNPILIDQNYCPSRTNCPRQGSGVKITNVRYQNVRGISATKVAVRFDCSKINPCRGITMQDVNLTFKNKRSSSAASAYCVNAAGRSSGVMKPTSCL</sequence>
<evidence type="ECO:0000256" key="6">
    <source>
        <dbReference type="ARBA" id="ARBA00023295"/>
    </source>
</evidence>
<keyword evidence="7" id="KW-0961">Cell wall biogenesis/degradation</keyword>
<dbReference type="FunFam" id="2.160.20.10:FF:000004">
    <property type="entry name" value="Pectin lyase-like superfamily protein"/>
    <property type="match status" value="1"/>
</dbReference>
<evidence type="ECO:0000256" key="1">
    <source>
        <dbReference type="ARBA" id="ARBA00004191"/>
    </source>
</evidence>
<evidence type="ECO:0000256" key="9">
    <source>
        <dbReference type="RuleBase" id="RU361169"/>
    </source>
</evidence>
<dbReference type="OrthoDB" id="187139at2759"/>
<keyword evidence="12" id="KW-1185">Reference proteome</keyword>
<dbReference type="PANTHER" id="PTHR31375">
    <property type="match status" value="1"/>
</dbReference>
<dbReference type="GO" id="GO:0071555">
    <property type="term" value="P:cell wall organization"/>
    <property type="evidence" value="ECO:0007669"/>
    <property type="project" value="UniProtKB-KW"/>
</dbReference>
<dbReference type="InterPro" id="IPR011050">
    <property type="entry name" value="Pectin_lyase_fold/virulence"/>
</dbReference>
<organism evidence="11 12">
    <name type="scientific">Artemisia annua</name>
    <name type="common">Sweet wormwood</name>
    <dbReference type="NCBI Taxonomy" id="35608"/>
    <lineage>
        <taxon>Eukaryota</taxon>
        <taxon>Viridiplantae</taxon>
        <taxon>Streptophyta</taxon>
        <taxon>Embryophyta</taxon>
        <taxon>Tracheophyta</taxon>
        <taxon>Spermatophyta</taxon>
        <taxon>Magnoliopsida</taxon>
        <taxon>eudicotyledons</taxon>
        <taxon>Gunneridae</taxon>
        <taxon>Pentapetalae</taxon>
        <taxon>asterids</taxon>
        <taxon>campanulids</taxon>
        <taxon>Asterales</taxon>
        <taxon>Asteraceae</taxon>
        <taxon>Asteroideae</taxon>
        <taxon>Anthemideae</taxon>
        <taxon>Artemisiinae</taxon>
        <taxon>Artemisia</taxon>
    </lineage>
</organism>
<evidence type="ECO:0000313" key="12">
    <source>
        <dbReference type="Proteomes" id="UP000245207"/>
    </source>
</evidence>
<name>A0A2U1QDD5_ARTAN</name>
<dbReference type="EMBL" id="PKPP01000205">
    <property type="protein sequence ID" value="PWA96025.1"/>
    <property type="molecule type" value="Genomic_DNA"/>
</dbReference>
<reference evidence="11 12" key="1">
    <citation type="journal article" date="2018" name="Mol. Plant">
        <title>The genome of Artemisia annua provides insight into the evolution of Asteraceae family and artemisinin biosynthesis.</title>
        <authorList>
            <person name="Shen Q."/>
            <person name="Zhang L."/>
            <person name="Liao Z."/>
            <person name="Wang S."/>
            <person name="Yan T."/>
            <person name="Shi P."/>
            <person name="Liu M."/>
            <person name="Fu X."/>
            <person name="Pan Q."/>
            <person name="Wang Y."/>
            <person name="Lv Z."/>
            <person name="Lu X."/>
            <person name="Zhang F."/>
            <person name="Jiang W."/>
            <person name="Ma Y."/>
            <person name="Chen M."/>
            <person name="Hao X."/>
            <person name="Li L."/>
            <person name="Tang Y."/>
            <person name="Lv G."/>
            <person name="Zhou Y."/>
            <person name="Sun X."/>
            <person name="Brodelius P.E."/>
            <person name="Rose J.K.C."/>
            <person name="Tang K."/>
        </authorList>
    </citation>
    <scope>NUCLEOTIDE SEQUENCE [LARGE SCALE GENOMIC DNA]</scope>
    <source>
        <strain evidence="12">cv. Huhao1</strain>
        <tissue evidence="11">Leaf</tissue>
    </source>
</reference>
<feature type="active site" evidence="8">
    <location>
        <position position="246"/>
    </location>
</feature>
<comment type="caution">
    <text evidence="11">The sequence shown here is derived from an EMBL/GenBank/DDBJ whole genome shotgun (WGS) entry which is preliminary data.</text>
</comment>
<dbReference type="GO" id="GO:0016829">
    <property type="term" value="F:lyase activity"/>
    <property type="evidence" value="ECO:0007669"/>
    <property type="project" value="UniProtKB-KW"/>
</dbReference>
<comment type="subcellular location">
    <subcellularLocation>
        <location evidence="1">Secreted</location>
        <location evidence="1">Cell wall</location>
    </subcellularLocation>
</comment>
<keyword evidence="10" id="KW-1133">Transmembrane helix</keyword>
<comment type="similarity">
    <text evidence="2 9">Belongs to the glycosyl hydrolase 28 family.</text>
</comment>
<keyword evidence="3" id="KW-0134">Cell wall</keyword>
<dbReference type="PROSITE" id="PS00502">
    <property type="entry name" value="POLYGALACTURONASE"/>
    <property type="match status" value="1"/>
</dbReference>
<evidence type="ECO:0000256" key="4">
    <source>
        <dbReference type="ARBA" id="ARBA00022525"/>
    </source>
</evidence>
<keyword evidence="6 9" id="KW-0326">Glycosidase</keyword>
<dbReference type="STRING" id="35608.A0A2U1QDD5"/>
<proteinExistence type="inferred from homology"/>
<dbReference type="InterPro" id="IPR006626">
    <property type="entry name" value="PbH1"/>
</dbReference>
<dbReference type="AlphaFoldDB" id="A0A2U1QDD5"/>
<accession>A0A2U1QDD5</accession>
<evidence type="ECO:0000256" key="7">
    <source>
        <dbReference type="ARBA" id="ARBA00023316"/>
    </source>
</evidence>
<keyword evidence="10" id="KW-0472">Membrane</keyword>
<dbReference type="InterPro" id="IPR000743">
    <property type="entry name" value="Glyco_hydro_28"/>
</dbReference>
<evidence type="ECO:0000256" key="10">
    <source>
        <dbReference type="SAM" id="Phobius"/>
    </source>
</evidence>
<feature type="transmembrane region" description="Helical" evidence="10">
    <location>
        <begin position="6"/>
        <end position="27"/>
    </location>
</feature>